<evidence type="ECO:0000313" key="4">
    <source>
        <dbReference type="Proteomes" id="UP001321473"/>
    </source>
</evidence>
<reference evidence="3 4" key="1">
    <citation type="journal article" date="2023" name="Arcadia Sci">
        <title>De novo assembly of a long-read Amblyomma americanum tick genome.</title>
        <authorList>
            <person name="Chou S."/>
            <person name="Poskanzer K.E."/>
            <person name="Rollins M."/>
            <person name="Thuy-Boun P.S."/>
        </authorList>
    </citation>
    <scope>NUCLEOTIDE SEQUENCE [LARGE SCALE GENOMIC DNA]</scope>
    <source>
        <strain evidence="3">F_SG_1</strain>
        <tissue evidence="3">Salivary glands</tissue>
    </source>
</reference>
<organism evidence="3 4">
    <name type="scientific">Amblyomma americanum</name>
    <name type="common">Lone star tick</name>
    <dbReference type="NCBI Taxonomy" id="6943"/>
    <lineage>
        <taxon>Eukaryota</taxon>
        <taxon>Metazoa</taxon>
        <taxon>Ecdysozoa</taxon>
        <taxon>Arthropoda</taxon>
        <taxon>Chelicerata</taxon>
        <taxon>Arachnida</taxon>
        <taxon>Acari</taxon>
        <taxon>Parasitiformes</taxon>
        <taxon>Ixodida</taxon>
        <taxon>Ixodoidea</taxon>
        <taxon>Ixodidae</taxon>
        <taxon>Amblyomminae</taxon>
        <taxon>Amblyomma</taxon>
    </lineage>
</organism>
<accession>A0AAQ4E4E7</accession>
<dbReference type="Proteomes" id="UP001321473">
    <property type="component" value="Unassembled WGS sequence"/>
</dbReference>
<feature type="domain" description="RAI1-like" evidence="2">
    <location>
        <begin position="32"/>
        <end position="100"/>
    </location>
</feature>
<sequence>MGGPDQDVSETHFVLSKKTDPSDRKYPNFSDAEEIGNFSIGPEREYIDGTANLKYLWKREPEGDPGWNLNLGYNEAIRRDRSVHEKMDNLLHWIVRNKHKFPQNPAAKPSSEVPSAEPPRQVLACISCGRSRPPQR</sequence>
<gene>
    <name evidence="3" type="ORF">V5799_013966</name>
</gene>
<protein>
    <recommendedName>
        <fullName evidence="2">RAI1-like domain-containing protein</fullName>
    </recommendedName>
</protein>
<name>A0AAQ4E4E7_AMBAM</name>
<proteinExistence type="predicted"/>
<evidence type="ECO:0000313" key="3">
    <source>
        <dbReference type="EMBL" id="KAK8769570.1"/>
    </source>
</evidence>
<evidence type="ECO:0000256" key="1">
    <source>
        <dbReference type="SAM" id="MobiDB-lite"/>
    </source>
</evidence>
<comment type="caution">
    <text evidence="3">The sequence shown here is derived from an EMBL/GenBank/DDBJ whole genome shotgun (WGS) entry which is preliminary data.</text>
</comment>
<keyword evidence="4" id="KW-1185">Reference proteome</keyword>
<dbReference type="EMBL" id="JARKHS020022434">
    <property type="protein sequence ID" value="KAK8769570.1"/>
    <property type="molecule type" value="Genomic_DNA"/>
</dbReference>
<dbReference type="AlphaFoldDB" id="A0AAQ4E4E7"/>
<feature type="region of interest" description="Disordered" evidence="1">
    <location>
        <begin position="1"/>
        <end position="30"/>
    </location>
</feature>
<feature type="compositionally biased region" description="Basic and acidic residues" evidence="1">
    <location>
        <begin position="17"/>
        <end position="26"/>
    </location>
</feature>
<dbReference type="InterPro" id="IPR013961">
    <property type="entry name" value="RAI1"/>
</dbReference>
<evidence type="ECO:0000259" key="2">
    <source>
        <dbReference type="Pfam" id="PF08652"/>
    </source>
</evidence>
<dbReference type="Pfam" id="PF08652">
    <property type="entry name" value="RAI1"/>
    <property type="match status" value="1"/>
</dbReference>